<dbReference type="EMBL" id="JAESIY010000006">
    <property type="protein sequence ID" value="MBL3656933.1"/>
    <property type="molecule type" value="Genomic_DNA"/>
</dbReference>
<keyword evidence="5" id="KW-0479">Metal-binding</keyword>
<comment type="cofactor">
    <cofactor evidence="2">
        <name>Mn(2+)</name>
        <dbReference type="ChEBI" id="CHEBI:29035"/>
    </cofactor>
</comment>
<dbReference type="InterPro" id="IPR029149">
    <property type="entry name" value="Creatin/AminoP/Spt16_N"/>
</dbReference>
<feature type="domain" description="Aminopeptidase P N-terminal" evidence="8">
    <location>
        <begin position="4"/>
        <end position="134"/>
    </location>
</feature>
<evidence type="ECO:0000256" key="1">
    <source>
        <dbReference type="ARBA" id="ARBA00001424"/>
    </source>
</evidence>
<evidence type="ECO:0000256" key="7">
    <source>
        <dbReference type="ARBA" id="ARBA00023211"/>
    </source>
</evidence>
<dbReference type="InterPro" id="IPR052433">
    <property type="entry name" value="X-Pro_dipept-like"/>
</dbReference>
<comment type="similarity">
    <text evidence="3">Belongs to the peptidase M24B family.</text>
</comment>
<dbReference type="GO" id="GO:0030145">
    <property type="term" value="F:manganese ion binding"/>
    <property type="evidence" value="ECO:0007669"/>
    <property type="project" value="InterPro"/>
</dbReference>
<dbReference type="SUPFAM" id="SSF55920">
    <property type="entry name" value="Creatinase/aminopeptidase"/>
    <property type="match status" value="1"/>
</dbReference>
<dbReference type="SMART" id="SM01011">
    <property type="entry name" value="AMP_N"/>
    <property type="match status" value="1"/>
</dbReference>
<dbReference type="Pfam" id="PF05195">
    <property type="entry name" value="AMP_N"/>
    <property type="match status" value="1"/>
</dbReference>
<dbReference type="AlphaFoldDB" id="A0A937JZ03"/>
<dbReference type="Gene3D" id="3.40.350.10">
    <property type="entry name" value="Creatinase/prolidase N-terminal domain"/>
    <property type="match status" value="1"/>
</dbReference>
<dbReference type="GO" id="GO:0070006">
    <property type="term" value="F:metalloaminopeptidase activity"/>
    <property type="evidence" value="ECO:0007669"/>
    <property type="project" value="InterPro"/>
</dbReference>
<dbReference type="GO" id="GO:0006508">
    <property type="term" value="P:proteolysis"/>
    <property type="evidence" value="ECO:0007669"/>
    <property type="project" value="TreeGrafter"/>
</dbReference>
<dbReference type="InterPro" id="IPR036005">
    <property type="entry name" value="Creatinase/aminopeptidase-like"/>
</dbReference>
<organism evidence="9 10">
    <name type="scientific">Fulvivirga sediminis</name>
    <dbReference type="NCBI Taxonomy" id="2803949"/>
    <lineage>
        <taxon>Bacteria</taxon>
        <taxon>Pseudomonadati</taxon>
        <taxon>Bacteroidota</taxon>
        <taxon>Cytophagia</taxon>
        <taxon>Cytophagales</taxon>
        <taxon>Fulvivirgaceae</taxon>
        <taxon>Fulvivirga</taxon>
    </lineage>
</organism>
<comment type="caution">
    <text evidence="9">The sequence shown here is derived from an EMBL/GenBank/DDBJ whole genome shotgun (WGS) entry which is preliminary data.</text>
</comment>
<evidence type="ECO:0000256" key="4">
    <source>
        <dbReference type="ARBA" id="ARBA00012574"/>
    </source>
</evidence>
<dbReference type="Pfam" id="PF00557">
    <property type="entry name" value="Peptidase_M24"/>
    <property type="match status" value="1"/>
</dbReference>
<keyword evidence="6" id="KW-0378">Hydrolase</keyword>
<dbReference type="InterPro" id="IPR000994">
    <property type="entry name" value="Pept_M24"/>
</dbReference>
<dbReference type="InterPro" id="IPR007865">
    <property type="entry name" value="Aminopep_P_N"/>
</dbReference>
<evidence type="ECO:0000256" key="5">
    <source>
        <dbReference type="ARBA" id="ARBA00022723"/>
    </source>
</evidence>
<dbReference type="EC" id="3.4.11.9" evidence="4"/>
<comment type="catalytic activity">
    <reaction evidence="1">
        <text>Release of any N-terminal amino acid, including proline, that is linked to proline, even from a dipeptide or tripeptide.</text>
        <dbReference type="EC" id="3.4.11.9"/>
    </reaction>
</comment>
<sequence length="457" mass="50676">MKAFSKDTYSKRRDILKKNVESGIIVLMGNQESSVNFKDNWYPFRQDSTFLYYIGIDIPDVMAIIDVDSGEEVLFGDDLSIDHIVWTGPQPTVQELASEVGISKSLPLSKVEEYIKSASGRNVHILPPYRPENTVKLQSWLGKVAPSEELIRAVVKQRSIKSKEEVAEIDKAVTISAQMHLEIIKNARPGMKEHELVGMVQGTAVGAGGTLAYPAIITVNGQILHNHYYGNTLKEGDMVLCDTGAEASSHYAGDLTRTFPVSKQFTSEQRDLYQIVLDSQNAAIDMLKPGVKFKDVHLTACAKLVDGLKTIGLMKGDTAEAVDAGAHAMFFQCGLGHLMGLDVHDMEDLGEQFVGYDEPKSTQFGLKSLRLGKELEAGNIVTVEPGIYIIPELIDLWGKEKKFDQFINYDKLNDFRDFGGIRIEDDFVIDEEGHTLLGEPLAKEIKDIEAIREASFS</sequence>
<evidence type="ECO:0000313" key="9">
    <source>
        <dbReference type="EMBL" id="MBL3656933.1"/>
    </source>
</evidence>
<accession>A0A937JZ03</accession>
<evidence type="ECO:0000256" key="2">
    <source>
        <dbReference type="ARBA" id="ARBA00001936"/>
    </source>
</evidence>
<reference evidence="9" key="1">
    <citation type="submission" date="2021-01" db="EMBL/GenBank/DDBJ databases">
        <title>Fulvivirga kasyanovii gen. nov., sp nov., a novel member of the phylum Bacteroidetes isolated from seawater in a mussel farm.</title>
        <authorList>
            <person name="Zhao L.-H."/>
            <person name="Wang Z.-J."/>
        </authorList>
    </citation>
    <scope>NUCLEOTIDE SEQUENCE</scope>
    <source>
        <strain evidence="9">2943</strain>
    </source>
</reference>
<dbReference type="Proteomes" id="UP000659388">
    <property type="component" value="Unassembled WGS sequence"/>
</dbReference>
<keyword evidence="9" id="KW-0031">Aminopeptidase</keyword>
<proteinExistence type="inferred from homology"/>
<keyword evidence="7" id="KW-0464">Manganese</keyword>
<dbReference type="PANTHER" id="PTHR43226">
    <property type="entry name" value="XAA-PRO AMINOPEPTIDASE 3"/>
    <property type="match status" value="1"/>
</dbReference>
<dbReference type="SUPFAM" id="SSF53092">
    <property type="entry name" value="Creatinase/prolidase N-terminal domain"/>
    <property type="match status" value="1"/>
</dbReference>
<evidence type="ECO:0000256" key="3">
    <source>
        <dbReference type="ARBA" id="ARBA00008766"/>
    </source>
</evidence>
<protein>
    <recommendedName>
        <fullName evidence="4">Xaa-Pro aminopeptidase</fullName>
        <ecNumber evidence="4">3.4.11.9</ecNumber>
    </recommendedName>
</protein>
<dbReference type="GO" id="GO:0005829">
    <property type="term" value="C:cytosol"/>
    <property type="evidence" value="ECO:0007669"/>
    <property type="project" value="TreeGrafter"/>
</dbReference>
<evidence type="ECO:0000259" key="8">
    <source>
        <dbReference type="SMART" id="SM01011"/>
    </source>
</evidence>
<evidence type="ECO:0000256" key="6">
    <source>
        <dbReference type="ARBA" id="ARBA00022801"/>
    </source>
</evidence>
<dbReference type="PANTHER" id="PTHR43226:SF4">
    <property type="entry name" value="XAA-PRO AMINOPEPTIDASE 3"/>
    <property type="match status" value="1"/>
</dbReference>
<keyword evidence="9" id="KW-0645">Protease</keyword>
<dbReference type="Gene3D" id="3.90.230.10">
    <property type="entry name" value="Creatinase/methionine aminopeptidase superfamily"/>
    <property type="match status" value="1"/>
</dbReference>
<dbReference type="CDD" id="cd01087">
    <property type="entry name" value="Prolidase"/>
    <property type="match status" value="1"/>
</dbReference>
<gene>
    <name evidence="9" type="ORF">JL102_12375</name>
</gene>
<keyword evidence="10" id="KW-1185">Reference proteome</keyword>
<dbReference type="RefSeq" id="WP_202244730.1">
    <property type="nucleotide sequence ID" value="NZ_JAESIY010000006.1"/>
</dbReference>
<name>A0A937JZ03_9BACT</name>
<evidence type="ECO:0000313" key="10">
    <source>
        <dbReference type="Proteomes" id="UP000659388"/>
    </source>
</evidence>